<dbReference type="SUPFAM" id="SSF47413">
    <property type="entry name" value="lambda repressor-like DNA-binding domains"/>
    <property type="match status" value="1"/>
</dbReference>
<reference evidence="2 3" key="1">
    <citation type="submission" date="2013-06" db="EMBL/GenBank/DDBJ databases">
        <title>Comparative analysis of genomes of multi-drug Acinetobacter sp. from Colombian Hospitals.</title>
        <authorList>
            <person name="Barreto-Hernandez E."/>
            <person name="Gonzalez E.B."/>
            <person name="Cepeda L.A."/>
            <person name="Valenzuela E.M."/>
            <person name="Falquet L."/>
            <person name="Reguero M.T."/>
            <person name="Mantilla R."/>
        </authorList>
    </citation>
    <scope>NUCLEOTIDE SEQUENCE [LARGE SCALE GENOMIC DNA]</scope>
    <source>
        <strain evidence="2 3">28F</strain>
    </source>
</reference>
<dbReference type="Proteomes" id="UP000019193">
    <property type="component" value="Unassembled WGS sequence"/>
</dbReference>
<dbReference type="PROSITE" id="PS50943">
    <property type="entry name" value="HTH_CROC1"/>
    <property type="match status" value="1"/>
</dbReference>
<proteinExistence type="predicted"/>
<feature type="domain" description="HTH cro/C1-type" evidence="1">
    <location>
        <begin position="43"/>
        <end position="66"/>
    </location>
</feature>
<accession>A0AA36KD54</accession>
<comment type="caution">
    <text evidence="2">The sequence shown here is derived from an EMBL/GenBank/DDBJ whole genome shotgun (WGS) entry which is preliminary data.</text>
</comment>
<evidence type="ECO:0000313" key="3">
    <source>
        <dbReference type="Proteomes" id="UP000019193"/>
    </source>
</evidence>
<dbReference type="InterPro" id="IPR010982">
    <property type="entry name" value="Lambda_DNA-bd_dom_sf"/>
</dbReference>
<sequence length="106" mass="12061">MNNLWKTIHLRIDSYSLMNKNIHHYGVIDMCMNIQDKVIYLSNNRGLTQQQISERTGISQSSVSKIASGEQKEVAYNKGVALDALVASEQNREYEESKTIQLNRSA</sequence>
<dbReference type="Gene3D" id="1.10.260.40">
    <property type="entry name" value="lambda repressor-like DNA-binding domains"/>
    <property type="match status" value="1"/>
</dbReference>
<protein>
    <recommendedName>
        <fullName evidence="1">HTH cro/C1-type domain-containing protein</fullName>
    </recommendedName>
</protein>
<dbReference type="Pfam" id="PF01381">
    <property type="entry name" value="HTH_3"/>
    <property type="match status" value="1"/>
</dbReference>
<dbReference type="GO" id="GO:0003677">
    <property type="term" value="F:DNA binding"/>
    <property type="evidence" value="ECO:0007669"/>
    <property type="project" value="InterPro"/>
</dbReference>
<evidence type="ECO:0000313" key="2">
    <source>
        <dbReference type="EMBL" id="CDG76417.1"/>
    </source>
</evidence>
<dbReference type="InterPro" id="IPR001387">
    <property type="entry name" value="Cro/C1-type_HTH"/>
</dbReference>
<evidence type="ECO:0000259" key="1">
    <source>
        <dbReference type="PROSITE" id="PS50943"/>
    </source>
</evidence>
<name>A0AA36KD54_ACINO</name>
<organism evidence="2 3">
    <name type="scientific">Acinetobacter nosocomialis 28F</name>
    <dbReference type="NCBI Taxonomy" id="1147131"/>
    <lineage>
        <taxon>Bacteria</taxon>
        <taxon>Pseudomonadati</taxon>
        <taxon>Pseudomonadota</taxon>
        <taxon>Gammaproteobacteria</taxon>
        <taxon>Moraxellales</taxon>
        <taxon>Moraxellaceae</taxon>
        <taxon>Acinetobacter</taxon>
        <taxon>Acinetobacter calcoaceticus/baumannii complex</taxon>
    </lineage>
</organism>
<keyword evidence="3" id="KW-1185">Reference proteome</keyword>
<dbReference type="EMBL" id="CBSD020000083">
    <property type="protein sequence ID" value="CDG76417.1"/>
    <property type="molecule type" value="Genomic_DNA"/>
</dbReference>
<dbReference type="AlphaFoldDB" id="A0AA36KD54"/>
<gene>
    <name evidence="2" type="ORF">ANICBIBUN_02790</name>
</gene>
<dbReference type="CDD" id="cd00093">
    <property type="entry name" value="HTH_XRE"/>
    <property type="match status" value="1"/>
</dbReference>